<feature type="compositionally biased region" description="Polar residues" evidence="1">
    <location>
        <begin position="70"/>
        <end position="79"/>
    </location>
</feature>
<dbReference type="AlphaFoldDB" id="A0A397VT06"/>
<dbReference type="EMBL" id="QKWP01000164">
    <property type="protein sequence ID" value="RIB25715.1"/>
    <property type="molecule type" value="Genomic_DNA"/>
</dbReference>
<evidence type="ECO:0000313" key="3">
    <source>
        <dbReference type="Proteomes" id="UP000266673"/>
    </source>
</evidence>
<accession>A0A397VT06</accession>
<feature type="compositionally biased region" description="Basic residues" evidence="1">
    <location>
        <begin position="123"/>
        <end position="143"/>
    </location>
</feature>
<feature type="compositionally biased region" description="Polar residues" evidence="1">
    <location>
        <begin position="35"/>
        <end position="48"/>
    </location>
</feature>
<dbReference type="OrthoDB" id="10589188at2759"/>
<evidence type="ECO:0000313" key="2">
    <source>
        <dbReference type="EMBL" id="RIB25715.1"/>
    </source>
</evidence>
<evidence type="ECO:0000256" key="1">
    <source>
        <dbReference type="SAM" id="MobiDB-lite"/>
    </source>
</evidence>
<feature type="compositionally biased region" description="Polar residues" evidence="1">
    <location>
        <begin position="1"/>
        <end position="11"/>
    </location>
</feature>
<sequence>MKGNNENLTSARNHDSESPEPEGSESKGSEPEDYTSFNNTHTFKGTSASQKTFTSSSKKQLFSLKRNDTLNDINKNIGSRNPREYNNEDFDPTPLNNNIEDSNYSHYRSRPQHSRSQSQRQSRSPRHSQHSNPRLSRHLHSRYSRSQSPIQLHSHYSLSRSPRHSQRSQSRSQQHSRSRSNSCKSLSFNSDYEAAAYVAE</sequence>
<keyword evidence="3" id="KW-1185">Reference proteome</keyword>
<feature type="compositionally biased region" description="Low complexity" evidence="1">
    <location>
        <begin position="167"/>
        <end position="187"/>
    </location>
</feature>
<feature type="compositionally biased region" description="Polar residues" evidence="1">
    <location>
        <begin position="147"/>
        <end position="156"/>
    </location>
</feature>
<proteinExistence type="predicted"/>
<feature type="compositionally biased region" description="Low complexity" evidence="1">
    <location>
        <begin position="49"/>
        <end position="64"/>
    </location>
</feature>
<organism evidence="2 3">
    <name type="scientific">Gigaspora rosea</name>
    <dbReference type="NCBI Taxonomy" id="44941"/>
    <lineage>
        <taxon>Eukaryota</taxon>
        <taxon>Fungi</taxon>
        <taxon>Fungi incertae sedis</taxon>
        <taxon>Mucoromycota</taxon>
        <taxon>Glomeromycotina</taxon>
        <taxon>Glomeromycetes</taxon>
        <taxon>Diversisporales</taxon>
        <taxon>Gigasporaceae</taxon>
        <taxon>Gigaspora</taxon>
    </lineage>
</organism>
<gene>
    <name evidence="2" type="ORF">C2G38_2165229</name>
</gene>
<comment type="caution">
    <text evidence="2">The sequence shown here is derived from an EMBL/GenBank/DDBJ whole genome shotgun (WGS) entry which is preliminary data.</text>
</comment>
<dbReference type="Proteomes" id="UP000266673">
    <property type="component" value="Unassembled WGS sequence"/>
</dbReference>
<reference evidence="2 3" key="1">
    <citation type="submission" date="2018-06" db="EMBL/GenBank/DDBJ databases">
        <title>Comparative genomics reveals the genomic features of Rhizophagus irregularis, R. cerebriforme, R. diaphanum and Gigaspora rosea, and their symbiotic lifestyle signature.</title>
        <authorList>
            <person name="Morin E."/>
            <person name="San Clemente H."/>
            <person name="Chen E.C.H."/>
            <person name="De La Providencia I."/>
            <person name="Hainaut M."/>
            <person name="Kuo A."/>
            <person name="Kohler A."/>
            <person name="Murat C."/>
            <person name="Tang N."/>
            <person name="Roy S."/>
            <person name="Loubradou J."/>
            <person name="Henrissat B."/>
            <person name="Grigoriev I.V."/>
            <person name="Corradi N."/>
            <person name="Roux C."/>
            <person name="Martin F.M."/>
        </authorList>
    </citation>
    <scope>NUCLEOTIDE SEQUENCE [LARGE SCALE GENOMIC DNA]</scope>
    <source>
        <strain evidence="2 3">DAOM 194757</strain>
    </source>
</reference>
<name>A0A397VT06_9GLOM</name>
<feature type="region of interest" description="Disordered" evidence="1">
    <location>
        <begin position="1"/>
        <end position="187"/>
    </location>
</feature>
<protein>
    <submittedName>
        <fullName evidence="2">Uncharacterized protein</fullName>
    </submittedName>
</protein>